<sequence>MSNDAFNKLRLGLSSGVVGSALLLSGGAVSRVQAAESQPRGGSFVTVSRSGFSWQISNNTGTRSIYGFGLYEASGNQGSTITTGGSTVTLTDAFDGCESMGVNGVGYADPDGNIDIVGDSAIGDPDSIGGLTVSREFRWLGPMSNGTAIMRSLNNFTNPGTSPVSVTVNFGCNLGSDSGTVIEDSSAGGGNVLVPDDAFWFVSSDGQPYSDPPITHVRYGAGSSVVPYFSFNTGGPIPEGRGVANPGPGVNSWLDNYDITIPAGATVHIVRFIGLSNGAGASLADIPAFTDLNTLSANGLLAGIPPAAQPNILNWAAGAPPAPSFAVPTMGKVGMVIMAGLVAMLGLFGFRRSL</sequence>
<keyword evidence="2" id="KW-1185">Reference proteome</keyword>
<dbReference type="RefSeq" id="WP_049724738.1">
    <property type="nucleotide sequence ID" value="NZ_CP012154.1"/>
</dbReference>
<dbReference type="AlphaFoldDB" id="A0A0K0XTR5"/>
<reference evidence="1 2" key="1">
    <citation type="submission" date="2015-07" db="EMBL/GenBank/DDBJ databases">
        <authorList>
            <person name="Noorani M."/>
        </authorList>
    </citation>
    <scope>NUCLEOTIDE SEQUENCE [LARGE SCALE GENOMIC DNA]</scope>
    <source>
        <strain evidence="1 2">KCTC 42284</strain>
    </source>
</reference>
<evidence type="ECO:0000313" key="2">
    <source>
        <dbReference type="Proteomes" id="UP000066624"/>
    </source>
</evidence>
<accession>A0A0K0XTR5</accession>
<organism evidence="1 2">
    <name type="scientific">Wenzhouxiangella marina</name>
    <dbReference type="NCBI Taxonomy" id="1579979"/>
    <lineage>
        <taxon>Bacteria</taxon>
        <taxon>Pseudomonadati</taxon>
        <taxon>Pseudomonadota</taxon>
        <taxon>Gammaproteobacteria</taxon>
        <taxon>Chromatiales</taxon>
        <taxon>Wenzhouxiangellaceae</taxon>
        <taxon>Wenzhouxiangella</taxon>
    </lineage>
</organism>
<evidence type="ECO:0000313" key="1">
    <source>
        <dbReference type="EMBL" id="AKS41073.1"/>
    </source>
</evidence>
<dbReference type="OrthoDB" id="9964173at2"/>
<gene>
    <name evidence="1" type="ORF">WM2015_692</name>
</gene>
<protein>
    <submittedName>
        <fullName evidence="1">Uncharacterized protein</fullName>
    </submittedName>
</protein>
<dbReference type="Proteomes" id="UP000066624">
    <property type="component" value="Chromosome"/>
</dbReference>
<dbReference type="KEGG" id="wma:WM2015_692"/>
<dbReference type="EMBL" id="CP012154">
    <property type="protein sequence ID" value="AKS41073.1"/>
    <property type="molecule type" value="Genomic_DNA"/>
</dbReference>
<proteinExistence type="predicted"/>
<name>A0A0K0XTR5_9GAMM</name>